<proteinExistence type="predicted"/>
<dbReference type="Proteomes" id="UP000006035">
    <property type="component" value="Unassembled WGS sequence"/>
</dbReference>
<sequence length="37" mass="4297">MTVKMRWGRTSNVLTVSKIIKNVHKECDNLHQPIFGD</sequence>
<comment type="caution">
    <text evidence="1">The sequence shown here is derived from an EMBL/GenBank/DDBJ whole genome shotgun (WGS) entry which is preliminary data.</text>
</comment>
<keyword evidence="2" id="KW-1185">Reference proteome</keyword>
<evidence type="ECO:0000313" key="2">
    <source>
        <dbReference type="Proteomes" id="UP000006035"/>
    </source>
</evidence>
<organism evidence="1 2">
    <name type="scientific">Limosilactobacillus oris F0423</name>
    <dbReference type="NCBI Taxonomy" id="944562"/>
    <lineage>
        <taxon>Bacteria</taxon>
        <taxon>Bacillati</taxon>
        <taxon>Bacillota</taxon>
        <taxon>Bacilli</taxon>
        <taxon>Lactobacillales</taxon>
        <taxon>Lactobacillaceae</taxon>
        <taxon>Limosilactobacillus</taxon>
    </lineage>
</organism>
<evidence type="ECO:0000313" key="1">
    <source>
        <dbReference type="EMBL" id="EGS36389.1"/>
    </source>
</evidence>
<accession>A0ABP2L7S1</accession>
<dbReference type="EMBL" id="AFTL01000017">
    <property type="protein sequence ID" value="EGS36389.1"/>
    <property type="molecule type" value="Genomic_DNA"/>
</dbReference>
<gene>
    <name evidence="1" type="ORF">HMPREF9102_0246</name>
</gene>
<reference evidence="1 2" key="1">
    <citation type="submission" date="2011-05" db="EMBL/GenBank/DDBJ databases">
        <authorList>
            <person name="Durkin A.S."/>
            <person name="Kim M."/>
            <person name="Radune D."/>
            <person name="Hostetler J."/>
            <person name="Torralba M."/>
            <person name="Gillis M."/>
            <person name="Methe B."/>
            <person name="Sutton G."/>
            <person name="Nelson K.E."/>
        </authorList>
    </citation>
    <scope>NUCLEOTIDE SEQUENCE [LARGE SCALE GENOMIC DNA]</scope>
    <source>
        <strain evidence="1 2">F0423</strain>
    </source>
</reference>
<name>A0ABP2L7S1_9LACO</name>
<protein>
    <submittedName>
        <fullName evidence="1">Uncharacterized protein</fullName>
    </submittedName>
</protein>